<evidence type="ECO:0000256" key="12">
    <source>
        <dbReference type="ARBA" id="ARBA00023304"/>
    </source>
</evidence>
<evidence type="ECO:0000256" key="1">
    <source>
        <dbReference type="ARBA" id="ARBA00004974"/>
    </source>
</evidence>
<keyword evidence="9" id="KW-0274">FAD</keyword>
<dbReference type="GO" id="GO:0009097">
    <property type="term" value="P:isoleucine biosynthetic process"/>
    <property type="evidence" value="ECO:0007669"/>
    <property type="project" value="UniProtKB-UniPathway"/>
</dbReference>
<evidence type="ECO:0000256" key="7">
    <source>
        <dbReference type="ARBA" id="ARBA00022679"/>
    </source>
</evidence>
<dbReference type="InterPro" id="IPR045229">
    <property type="entry name" value="TPP_enz"/>
</dbReference>
<evidence type="ECO:0000313" key="19">
    <source>
        <dbReference type="Proteomes" id="UP000437824"/>
    </source>
</evidence>
<dbReference type="Pfam" id="PF00205">
    <property type="entry name" value="TPP_enzyme_M"/>
    <property type="match status" value="1"/>
</dbReference>
<comment type="catalytic activity">
    <reaction evidence="13 14">
        <text>2 pyruvate + H(+) = (2S)-2-acetolactate + CO2</text>
        <dbReference type="Rhea" id="RHEA:25249"/>
        <dbReference type="ChEBI" id="CHEBI:15361"/>
        <dbReference type="ChEBI" id="CHEBI:15378"/>
        <dbReference type="ChEBI" id="CHEBI:16526"/>
        <dbReference type="ChEBI" id="CHEBI:58476"/>
        <dbReference type="EC" id="2.2.1.6"/>
    </reaction>
</comment>
<keyword evidence="6" id="KW-0285">Flavoprotein</keyword>
<keyword evidence="11 14" id="KW-0786">Thiamine pyrophosphate</keyword>
<dbReference type="EMBL" id="WMBC01000002">
    <property type="protein sequence ID" value="MTD60545.1"/>
    <property type="molecule type" value="Genomic_DNA"/>
</dbReference>
<comment type="pathway">
    <text evidence="1 14">Amino-acid biosynthesis; L-isoleucine biosynthesis; L-isoleucine from 2-oxobutanoate: step 1/4.</text>
</comment>
<name>A0A844GL20_9FIRM</name>
<evidence type="ECO:0000256" key="9">
    <source>
        <dbReference type="ARBA" id="ARBA00022827"/>
    </source>
</evidence>
<protein>
    <recommendedName>
        <fullName evidence="4 14">Acetolactate synthase</fullName>
        <ecNumber evidence="4 14">2.2.1.6</ecNumber>
    </recommendedName>
</protein>
<dbReference type="RefSeq" id="WP_154779833.1">
    <property type="nucleotide sequence ID" value="NZ_WMBC01000002.1"/>
</dbReference>
<dbReference type="Proteomes" id="UP000437824">
    <property type="component" value="Unassembled WGS sequence"/>
</dbReference>
<dbReference type="Gene3D" id="3.40.50.1220">
    <property type="entry name" value="TPP-binding domain"/>
    <property type="match status" value="1"/>
</dbReference>
<dbReference type="GO" id="GO:0003984">
    <property type="term" value="F:acetolactate synthase activity"/>
    <property type="evidence" value="ECO:0007669"/>
    <property type="project" value="UniProtKB-EC"/>
</dbReference>
<dbReference type="Pfam" id="PF02776">
    <property type="entry name" value="TPP_enzyme_N"/>
    <property type="match status" value="1"/>
</dbReference>
<proteinExistence type="inferred from homology"/>
<dbReference type="SUPFAM" id="SSF52467">
    <property type="entry name" value="DHS-like NAD/FAD-binding domain"/>
    <property type="match status" value="1"/>
</dbReference>
<feature type="domain" description="Thiamine pyrophosphate enzyme central" evidence="15">
    <location>
        <begin position="192"/>
        <end position="326"/>
    </location>
</feature>
<accession>A0A844GL20</accession>
<evidence type="ECO:0000256" key="6">
    <source>
        <dbReference type="ARBA" id="ARBA00022630"/>
    </source>
</evidence>
<comment type="similarity">
    <text evidence="3 14">Belongs to the TPP enzyme family.</text>
</comment>
<keyword evidence="8 14" id="KW-0479">Metal-binding</keyword>
<evidence type="ECO:0000256" key="5">
    <source>
        <dbReference type="ARBA" id="ARBA00022605"/>
    </source>
</evidence>
<evidence type="ECO:0000256" key="11">
    <source>
        <dbReference type="ARBA" id="ARBA00023052"/>
    </source>
</evidence>
<gene>
    <name evidence="18" type="primary">ilvB</name>
    <name evidence="18" type="ORF">GKZ57_04545</name>
</gene>
<evidence type="ECO:0000256" key="3">
    <source>
        <dbReference type="ARBA" id="ARBA00007812"/>
    </source>
</evidence>
<dbReference type="PANTHER" id="PTHR18968">
    <property type="entry name" value="THIAMINE PYROPHOSPHATE ENZYMES"/>
    <property type="match status" value="1"/>
</dbReference>
<dbReference type="CDD" id="cd02015">
    <property type="entry name" value="TPP_AHAS"/>
    <property type="match status" value="1"/>
</dbReference>
<dbReference type="CDD" id="cd07035">
    <property type="entry name" value="TPP_PYR_POX_like"/>
    <property type="match status" value="1"/>
</dbReference>
<dbReference type="FunFam" id="3.40.50.970:FF:000016">
    <property type="entry name" value="Acetolactate synthase"/>
    <property type="match status" value="1"/>
</dbReference>
<dbReference type="InterPro" id="IPR012000">
    <property type="entry name" value="Thiamin_PyroP_enz_cen_dom"/>
</dbReference>
<dbReference type="Pfam" id="PF02775">
    <property type="entry name" value="TPP_enzyme_C"/>
    <property type="match status" value="1"/>
</dbReference>
<dbReference type="GO" id="GO:0030976">
    <property type="term" value="F:thiamine pyrophosphate binding"/>
    <property type="evidence" value="ECO:0007669"/>
    <property type="project" value="UniProtKB-UniRule"/>
</dbReference>
<evidence type="ECO:0000256" key="10">
    <source>
        <dbReference type="ARBA" id="ARBA00022842"/>
    </source>
</evidence>
<dbReference type="GO" id="GO:0005948">
    <property type="term" value="C:acetolactate synthase complex"/>
    <property type="evidence" value="ECO:0007669"/>
    <property type="project" value="TreeGrafter"/>
</dbReference>
<evidence type="ECO:0000256" key="14">
    <source>
        <dbReference type="RuleBase" id="RU003591"/>
    </source>
</evidence>
<dbReference type="GO" id="GO:0009099">
    <property type="term" value="P:L-valine biosynthetic process"/>
    <property type="evidence" value="ECO:0007669"/>
    <property type="project" value="UniProtKB-UniPathway"/>
</dbReference>
<dbReference type="PANTHER" id="PTHR18968:SF13">
    <property type="entry name" value="ACETOLACTATE SYNTHASE CATALYTIC SUBUNIT, MITOCHONDRIAL"/>
    <property type="match status" value="1"/>
</dbReference>
<dbReference type="GO" id="GO:0050660">
    <property type="term" value="F:flavin adenine dinucleotide binding"/>
    <property type="evidence" value="ECO:0007669"/>
    <property type="project" value="InterPro"/>
</dbReference>
<comment type="cofactor">
    <cofactor evidence="14">
        <name>thiamine diphosphate</name>
        <dbReference type="ChEBI" id="CHEBI:58937"/>
    </cofactor>
    <text evidence="14">Binds 1 thiamine pyrophosphate per subunit.</text>
</comment>
<evidence type="ECO:0000256" key="8">
    <source>
        <dbReference type="ARBA" id="ARBA00022723"/>
    </source>
</evidence>
<dbReference type="FunFam" id="3.40.50.1220:FF:000008">
    <property type="entry name" value="Acetolactate synthase"/>
    <property type="match status" value="1"/>
</dbReference>
<feature type="domain" description="Thiamine pyrophosphate enzyme TPP-binding" evidence="16">
    <location>
        <begin position="382"/>
        <end position="529"/>
    </location>
</feature>
<dbReference type="InterPro" id="IPR000399">
    <property type="entry name" value="TPP-bd_CS"/>
</dbReference>
<dbReference type="NCBIfam" id="TIGR00118">
    <property type="entry name" value="acolac_lg"/>
    <property type="match status" value="1"/>
</dbReference>
<dbReference type="AlphaFoldDB" id="A0A844GL20"/>
<comment type="caution">
    <text evidence="18">The sequence shown here is derived from an EMBL/GenBank/DDBJ whole genome shotgun (WGS) entry which is preliminary data.</text>
</comment>
<dbReference type="InterPro" id="IPR011766">
    <property type="entry name" value="TPP_enzyme_TPP-bd"/>
</dbReference>
<feature type="domain" description="Thiamine pyrophosphate enzyme N-terminal TPP-binding" evidence="17">
    <location>
        <begin position="4"/>
        <end position="119"/>
    </location>
</feature>
<dbReference type="InterPro" id="IPR012001">
    <property type="entry name" value="Thiamin_PyroP_enz_TPP-bd_dom"/>
</dbReference>
<evidence type="ECO:0000256" key="4">
    <source>
        <dbReference type="ARBA" id="ARBA00013145"/>
    </source>
</evidence>
<evidence type="ECO:0000313" key="18">
    <source>
        <dbReference type="EMBL" id="MTD60545.1"/>
    </source>
</evidence>
<organism evidence="18 19">
    <name type="scientific">Blautia luti DSM 14534 = JCM 17040</name>
    <dbReference type="NCBI Taxonomy" id="649762"/>
    <lineage>
        <taxon>Bacteria</taxon>
        <taxon>Bacillati</taxon>
        <taxon>Bacillota</taxon>
        <taxon>Clostridia</taxon>
        <taxon>Lachnospirales</taxon>
        <taxon>Lachnospiraceae</taxon>
        <taxon>Blautia</taxon>
    </lineage>
</organism>
<keyword evidence="12 14" id="KW-0100">Branched-chain amino acid biosynthesis</keyword>
<dbReference type="InterPro" id="IPR039368">
    <property type="entry name" value="AHAS_TPP"/>
</dbReference>
<dbReference type="PROSITE" id="PS00187">
    <property type="entry name" value="TPP_ENZYMES"/>
    <property type="match status" value="1"/>
</dbReference>
<evidence type="ECO:0000259" key="16">
    <source>
        <dbReference type="Pfam" id="PF02775"/>
    </source>
</evidence>
<dbReference type="UniPathway" id="UPA00049">
    <property type="reaction ID" value="UER00059"/>
</dbReference>
<dbReference type="Gene3D" id="3.40.50.970">
    <property type="match status" value="2"/>
</dbReference>
<keyword evidence="5 14" id="KW-0028">Amino-acid biosynthesis</keyword>
<comment type="pathway">
    <text evidence="2 14">Amino-acid biosynthesis; L-valine biosynthesis; L-valine from pyruvate: step 1/4.</text>
</comment>
<dbReference type="InterPro" id="IPR012846">
    <property type="entry name" value="Acetolactate_synth_lsu"/>
</dbReference>
<comment type="cofactor">
    <cofactor evidence="14">
        <name>Mg(2+)</name>
        <dbReference type="ChEBI" id="CHEBI:18420"/>
    </cofactor>
    <text evidence="14">Binds 1 Mg(2+) ion per subunit.</text>
</comment>
<reference evidence="18 19" key="1">
    <citation type="submission" date="2019-11" db="EMBL/GenBank/DDBJ databases">
        <title>Draft genome sequence of Blautia luti DSM 14534T, isolated from human stool.</title>
        <authorList>
            <person name="Ortiz R."/>
            <person name="Melis-Arcos F."/>
            <person name="Covarrubias P."/>
            <person name="Cardenas J.P."/>
            <person name="Perez-Donoso J."/>
            <person name="Almonacid D."/>
        </authorList>
    </citation>
    <scope>NUCLEOTIDE SEQUENCE [LARGE SCALE GENOMIC DNA]</scope>
    <source>
        <strain evidence="18 19">DSM 14534</strain>
    </source>
</reference>
<evidence type="ECO:0000256" key="2">
    <source>
        <dbReference type="ARBA" id="ARBA00005025"/>
    </source>
</evidence>
<evidence type="ECO:0000259" key="17">
    <source>
        <dbReference type="Pfam" id="PF02776"/>
    </source>
</evidence>
<evidence type="ECO:0000256" key="13">
    <source>
        <dbReference type="ARBA" id="ARBA00048670"/>
    </source>
</evidence>
<keyword evidence="7 14" id="KW-0808">Transferase</keyword>
<evidence type="ECO:0000259" key="15">
    <source>
        <dbReference type="Pfam" id="PF00205"/>
    </source>
</evidence>
<sequence length="563" mass="61029">MQLTGAEIIVECLKEQGVDTVFGYPGGAILNVYDALYEYKDQITHVLTSHEQGASHAADGYARATGKVGVCLATSGPGATNLVTGIATAYMDSVPMVAITCNVGTPLLGKDSFQEVDITGIVMPITKHSFIVKDITTLADTVRRAFYIAKSGRPGPVLVDVTKDVTGAKYEYTACRPTAVTPRVDTIKDEDIATAVQMIKAAKKPFIFTGGGTIISGASKEVTELAYKIDAPVCDSLMGKGGFSGEDPLYTGMLGMHGTKASNLGVSQCDLLITLGARFSDRVTGNTKTFAKNAKILQIDVDAAEINKNIVVDARVVGDEKEVLKRILEQLPEMKHPEWIAHIDGLKEKYPLRYDHSQLTGPYIIEKLYELTKGDAIITTEVGQNQMWAAQYFKYKEPRTFLSSGGLGTMGYGLGAAIGAKMGRPDKTVVNIAGDGCFRMNMNEIATAVRCNRPLIQIVLNNHVLGMVRQWQTLFYDHRYSHTILNDSVDFVKLAEAMGAKAIRVTTMEEVEPALKEALACPGPIVLDCMIDQDLSVFPMVPAGASIDDIFDEEDMKNNEQSV</sequence>
<dbReference type="SUPFAM" id="SSF52518">
    <property type="entry name" value="Thiamin diphosphate-binding fold (THDP-binding)"/>
    <property type="match status" value="2"/>
</dbReference>
<dbReference type="FunFam" id="3.40.50.970:FF:000007">
    <property type="entry name" value="Acetolactate synthase"/>
    <property type="match status" value="1"/>
</dbReference>
<dbReference type="InterPro" id="IPR029035">
    <property type="entry name" value="DHS-like_NAD/FAD-binding_dom"/>
</dbReference>
<dbReference type="GO" id="GO:0000287">
    <property type="term" value="F:magnesium ion binding"/>
    <property type="evidence" value="ECO:0007669"/>
    <property type="project" value="UniProtKB-UniRule"/>
</dbReference>
<dbReference type="InterPro" id="IPR029061">
    <property type="entry name" value="THDP-binding"/>
</dbReference>
<dbReference type="UniPathway" id="UPA00047">
    <property type="reaction ID" value="UER00055"/>
</dbReference>
<keyword evidence="10 14" id="KW-0460">Magnesium</keyword>
<dbReference type="EC" id="2.2.1.6" evidence="4 14"/>